<dbReference type="PANTHER" id="PTHR30085:SF6">
    <property type="entry name" value="ABC TRANSPORTER GLUTAMINE-BINDING PROTEIN GLNH"/>
    <property type="match status" value="1"/>
</dbReference>
<dbReference type="SUPFAM" id="SSF53850">
    <property type="entry name" value="Periplasmic binding protein-like II"/>
    <property type="match status" value="1"/>
</dbReference>
<dbReference type="EMBL" id="CP118615">
    <property type="protein sequence ID" value="WDZ84110.1"/>
    <property type="molecule type" value="Genomic_DNA"/>
</dbReference>
<dbReference type="RefSeq" id="WP_275030675.1">
    <property type="nucleotide sequence ID" value="NZ_CP118615.1"/>
</dbReference>
<reference evidence="6 7" key="1">
    <citation type="submission" date="2023-02" db="EMBL/GenBank/DDBJ databases">
        <authorList>
            <person name="Mo P."/>
        </authorList>
    </citation>
    <scope>NUCLEOTIDE SEQUENCE [LARGE SCALE GENOMIC DNA]</scope>
    <source>
        <strain evidence="6 7">HUAS 3</strain>
    </source>
</reference>
<evidence type="ECO:0000256" key="3">
    <source>
        <dbReference type="ARBA" id="ARBA00022729"/>
    </source>
</evidence>
<evidence type="ECO:0000313" key="7">
    <source>
        <dbReference type="Proteomes" id="UP001219605"/>
    </source>
</evidence>
<organism evidence="6 7">
    <name type="scientific">Micromonospora cathayae</name>
    <dbReference type="NCBI Taxonomy" id="3028804"/>
    <lineage>
        <taxon>Bacteria</taxon>
        <taxon>Bacillati</taxon>
        <taxon>Actinomycetota</taxon>
        <taxon>Actinomycetes</taxon>
        <taxon>Micromonosporales</taxon>
        <taxon>Micromonosporaceae</taxon>
        <taxon>Micromonospora</taxon>
    </lineage>
</organism>
<dbReference type="Pfam" id="PF00497">
    <property type="entry name" value="SBP_bac_3"/>
    <property type="match status" value="1"/>
</dbReference>
<evidence type="ECO:0000259" key="5">
    <source>
        <dbReference type="SMART" id="SM00062"/>
    </source>
</evidence>
<keyword evidence="2" id="KW-0813">Transport</keyword>
<keyword evidence="4" id="KW-0472">Membrane</keyword>
<evidence type="ECO:0000256" key="2">
    <source>
        <dbReference type="ARBA" id="ARBA00022448"/>
    </source>
</evidence>
<feature type="domain" description="Solute-binding protein family 3/N-terminal" evidence="5">
    <location>
        <begin position="121"/>
        <end position="359"/>
    </location>
</feature>
<evidence type="ECO:0000256" key="1">
    <source>
        <dbReference type="ARBA" id="ARBA00010333"/>
    </source>
</evidence>
<comment type="similarity">
    <text evidence="1">Belongs to the bacterial solute-binding protein 3 family.</text>
</comment>
<feature type="transmembrane region" description="Helical" evidence="4">
    <location>
        <begin position="47"/>
        <end position="68"/>
    </location>
</feature>
<keyword evidence="7" id="KW-1185">Reference proteome</keyword>
<dbReference type="SMART" id="SM00062">
    <property type="entry name" value="PBPb"/>
    <property type="match status" value="1"/>
</dbReference>
<dbReference type="InterPro" id="IPR001638">
    <property type="entry name" value="Solute-binding_3/MltF_N"/>
</dbReference>
<feature type="transmembrane region" description="Helical" evidence="4">
    <location>
        <begin position="88"/>
        <end position="108"/>
    </location>
</feature>
<dbReference type="InterPro" id="IPR051455">
    <property type="entry name" value="Bact_solute-bind_prot3"/>
</dbReference>
<dbReference type="Gene3D" id="3.40.190.10">
    <property type="entry name" value="Periplasmic binding protein-like II"/>
    <property type="match status" value="2"/>
</dbReference>
<proteinExistence type="inferred from homology"/>
<dbReference type="Proteomes" id="UP001219605">
    <property type="component" value="Chromosome"/>
</dbReference>
<name>A0ABY7ZM80_9ACTN</name>
<keyword evidence="3" id="KW-0732">Signal</keyword>
<accession>A0ABY7ZM80</accession>
<evidence type="ECO:0000256" key="4">
    <source>
        <dbReference type="SAM" id="Phobius"/>
    </source>
</evidence>
<dbReference type="PANTHER" id="PTHR30085">
    <property type="entry name" value="AMINO ACID ABC TRANSPORTER PERMEASE"/>
    <property type="match status" value="1"/>
</dbReference>
<keyword evidence="4" id="KW-1133">Transmembrane helix</keyword>
<keyword evidence="4" id="KW-0812">Transmembrane</keyword>
<gene>
    <name evidence="6" type="ORF">PVK37_27200</name>
</gene>
<protein>
    <submittedName>
        <fullName evidence="6">Transporter substrate-binding domain-containing protein</fullName>
    </submittedName>
</protein>
<evidence type="ECO:0000313" key="6">
    <source>
        <dbReference type="EMBL" id="WDZ84110.1"/>
    </source>
</evidence>
<sequence>MNDSEGGRVSQPGPATSLTRELFWVVPAVIAVGGATVFLLSNRAWGADAAAIIGFPLSVLAIIVTILIDRGAFKAPFLKVPRDRRRTFKSAAAFIVIVMLGTVAVWWIRRESDPFDYMSGDIRVGYVAFEYQGWHTDTGSGNPEGFDVDLVNEIQAYFSSSRVTWVDLGTLENRFAALRGEWSKDGAGVEQKPVKLVVSNFSMTPERAERVDFVGPYFVDSQGFLARDPKVTSISQIARGRVCVVRNSRSDEKLTQIGWNPVRENSLAACVAEFQGDRVDAVSNDRSLVAGFAKRLGLSPPVPLNYGAEKYGVAIPNNMPRLCAELTKVVNDFLTYNWSDSFRTHLAPLGLSEKMHVRPASADPCQPAGPWYR</sequence>
<feature type="transmembrane region" description="Helical" evidence="4">
    <location>
        <begin position="21"/>
        <end position="41"/>
    </location>
</feature>